<dbReference type="Gene3D" id="1.20.1280.290">
    <property type="match status" value="1"/>
</dbReference>
<evidence type="ECO:0000256" key="6">
    <source>
        <dbReference type="SAM" id="SignalP"/>
    </source>
</evidence>
<evidence type="ECO:0000313" key="7">
    <source>
        <dbReference type="EMBL" id="GAX25564.1"/>
    </source>
</evidence>
<feature type="transmembrane region" description="Helical" evidence="5">
    <location>
        <begin position="104"/>
        <end position="124"/>
    </location>
</feature>
<proteinExistence type="predicted"/>
<feature type="transmembrane region" description="Helical" evidence="5">
    <location>
        <begin position="216"/>
        <end position="240"/>
    </location>
</feature>
<protein>
    <submittedName>
        <fullName evidence="7">Mannose-P-dolichol utilization defect 1</fullName>
    </submittedName>
</protein>
<feature type="compositionally biased region" description="Basic residues" evidence="4">
    <location>
        <begin position="272"/>
        <end position="281"/>
    </location>
</feature>
<feature type="region of interest" description="Disordered" evidence="4">
    <location>
        <begin position="251"/>
        <end position="281"/>
    </location>
</feature>
<feature type="signal peptide" evidence="6">
    <location>
        <begin position="1"/>
        <end position="19"/>
    </location>
</feature>
<keyword evidence="3 5" id="KW-0472">Membrane</keyword>
<dbReference type="Proteomes" id="UP000198406">
    <property type="component" value="Unassembled WGS sequence"/>
</dbReference>
<keyword evidence="8" id="KW-1185">Reference proteome</keyword>
<dbReference type="PIRSF" id="PIRSF023381">
    <property type="entry name" value="MannP-dilichol_defect-1p"/>
    <property type="match status" value="1"/>
</dbReference>
<gene>
    <name evidence="7" type="ORF">FisN_28Hh033</name>
</gene>
<sequence length="281" mass="31275">MKFLLDIPLIMYVAALIWGEDENVTEEICVQDFPLMTSACWSTFVAKLLGVAIIAGAFLNKAPVIVNLIDTESTEGLSRGSVYADVLVYANGFAYGFLEGHPVTAYGENAALVLQSFVILLLVWKFTPVISLAEKFLVVVAGLAYVVGVSWFLPAWQHYLLIASQWPIMMYARGSQLYATYQVKHTGAQSIITTLMNLAGSLIRIMTTLKEVGWDLPVLTGFGIAVVLNGLTLLQFMVYWENTRQFVKRSSEGGDKVLKQPKQRQQQQRPSKVNKTKKKEL</sequence>
<keyword evidence="6" id="KW-0732">Signal</keyword>
<name>A0A1Z5KGW1_FISSO</name>
<evidence type="ECO:0000256" key="3">
    <source>
        <dbReference type="PIRNR" id="PIRNR023381"/>
    </source>
</evidence>
<keyword evidence="2" id="KW-0677">Repeat</keyword>
<dbReference type="GO" id="GO:0016020">
    <property type="term" value="C:membrane"/>
    <property type="evidence" value="ECO:0007669"/>
    <property type="project" value="UniProtKB-SubCell"/>
</dbReference>
<dbReference type="InParanoid" id="A0A1Z5KGW1"/>
<evidence type="ECO:0000256" key="1">
    <source>
        <dbReference type="ARBA" id="ARBA00022448"/>
    </source>
</evidence>
<keyword evidence="3 5" id="KW-1133">Transmembrane helix</keyword>
<evidence type="ECO:0000256" key="4">
    <source>
        <dbReference type="SAM" id="MobiDB-lite"/>
    </source>
</evidence>
<accession>A0A1Z5KGW1</accession>
<comment type="subcellular location">
    <subcellularLocation>
        <location evidence="3">Membrane</location>
        <topology evidence="3">Multi-pass membrane protein</topology>
    </subcellularLocation>
</comment>
<reference evidence="7 8" key="1">
    <citation type="journal article" date="2015" name="Plant Cell">
        <title>Oil accumulation by the oleaginous diatom Fistulifera solaris as revealed by the genome and transcriptome.</title>
        <authorList>
            <person name="Tanaka T."/>
            <person name="Maeda Y."/>
            <person name="Veluchamy A."/>
            <person name="Tanaka M."/>
            <person name="Abida H."/>
            <person name="Marechal E."/>
            <person name="Bowler C."/>
            <person name="Muto M."/>
            <person name="Sunaga Y."/>
            <person name="Tanaka M."/>
            <person name="Yoshino T."/>
            <person name="Taniguchi T."/>
            <person name="Fukuda Y."/>
            <person name="Nemoto M."/>
            <person name="Matsumoto M."/>
            <person name="Wong P.S."/>
            <person name="Aburatani S."/>
            <person name="Fujibuchi W."/>
        </authorList>
    </citation>
    <scope>NUCLEOTIDE SEQUENCE [LARGE SCALE GENOMIC DNA]</scope>
    <source>
        <strain evidence="7 8">JPCC DA0580</strain>
    </source>
</reference>
<keyword evidence="3 5" id="KW-0812">Transmembrane</keyword>
<feature type="chain" id="PRO_5012012368" evidence="6">
    <location>
        <begin position="20"/>
        <end position="281"/>
    </location>
</feature>
<dbReference type="OrthoDB" id="271506at2759"/>
<comment type="caution">
    <text evidence="7">The sequence shown here is derived from an EMBL/GenBank/DDBJ whole genome shotgun (WGS) entry which is preliminary data.</text>
</comment>
<organism evidence="7 8">
    <name type="scientific">Fistulifera solaris</name>
    <name type="common">Oleaginous diatom</name>
    <dbReference type="NCBI Taxonomy" id="1519565"/>
    <lineage>
        <taxon>Eukaryota</taxon>
        <taxon>Sar</taxon>
        <taxon>Stramenopiles</taxon>
        <taxon>Ochrophyta</taxon>
        <taxon>Bacillariophyta</taxon>
        <taxon>Bacillariophyceae</taxon>
        <taxon>Bacillariophycidae</taxon>
        <taxon>Naviculales</taxon>
        <taxon>Naviculaceae</taxon>
        <taxon>Fistulifera</taxon>
    </lineage>
</organism>
<dbReference type="AlphaFoldDB" id="A0A1Z5KGW1"/>
<dbReference type="InterPro" id="IPR016817">
    <property type="entry name" value="MannP-dilichol_defect-1"/>
</dbReference>
<feature type="transmembrane region" description="Helical" evidence="5">
    <location>
        <begin position="136"/>
        <end position="156"/>
    </location>
</feature>
<dbReference type="EMBL" id="BDSP01000228">
    <property type="protein sequence ID" value="GAX25564.1"/>
    <property type="molecule type" value="Genomic_DNA"/>
</dbReference>
<dbReference type="FunCoup" id="A0A1Z5KGW1">
    <property type="interactions" value="492"/>
</dbReference>
<evidence type="ECO:0000313" key="8">
    <source>
        <dbReference type="Proteomes" id="UP000198406"/>
    </source>
</evidence>
<keyword evidence="1" id="KW-0813">Transport</keyword>
<dbReference type="PANTHER" id="PTHR12226">
    <property type="entry name" value="MANNOSE-P-DOLICHOL UTILIZATION DEFECT 1 LEC35 -RELATED"/>
    <property type="match status" value="1"/>
</dbReference>
<evidence type="ECO:0000256" key="2">
    <source>
        <dbReference type="ARBA" id="ARBA00022737"/>
    </source>
</evidence>
<evidence type="ECO:0000256" key="5">
    <source>
        <dbReference type="SAM" id="Phobius"/>
    </source>
</evidence>
<dbReference type="PANTHER" id="PTHR12226:SF2">
    <property type="entry name" value="MANNOSE-P-DOLICHOL UTILIZATION DEFECT 1 PROTEIN"/>
    <property type="match status" value="1"/>
</dbReference>